<dbReference type="EMBL" id="JALLAZ020000109">
    <property type="protein sequence ID" value="KAL3803589.1"/>
    <property type="molecule type" value="Genomic_DNA"/>
</dbReference>
<accession>A0ABD3QTB1</accession>
<dbReference type="Proteomes" id="UP001530315">
    <property type="component" value="Unassembled WGS sequence"/>
</dbReference>
<protein>
    <submittedName>
        <fullName evidence="3">Uncharacterized protein</fullName>
    </submittedName>
</protein>
<feature type="transmembrane region" description="Helical" evidence="2">
    <location>
        <begin position="44"/>
        <end position="62"/>
    </location>
</feature>
<reference evidence="3 4" key="1">
    <citation type="submission" date="2024-10" db="EMBL/GenBank/DDBJ databases">
        <title>Updated reference genomes for cyclostephanoid diatoms.</title>
        <authorList>
            <person name="Roberts W.R."/>
            <person name="Alverson A.J."/>
        </authorList>
    </citation>
    <scope>NUCLEOTIDE SEQUENCE [LARGE SCALE GENOMIC DNA]</scope>
    <source>
        <strain evidence="3 4">AJA276-08</strain>
    </source>
</reference>
<sequence length="294" mass="32300">MTNDPRGHRQRPQLHHHHRRHHHHHPTRIKSFLLRNRGRPLRTVLILAVVASAVVLYLRALLGRDVGSGLHALINAGIIVDGRNSSASSSSSSSSSYAYAPLWGGRGRTTTTTTDTANNIVVVPLRPRSLADVAIANAEIFLLRKGGRSDHREGAWGAAAARIRRRRRDDDDDGRREGGDVVVVFDRGFRRFVDALNAEREANGERRIDPDTLRHLAHGRDFDGNDYDRLYSYVEENGPAVGSFLSAMGATDAEIGRCPTRTLSDDDVDLLRAGATCPVCLEGYGIGAVVRTIP</sequence>
<keyword evidence="2" id="KW-0472">Membrane</keyword>
<comment type="caution">
    <text evidence="3">The sequence shown here is derived from an EMBL/GenBank/DDBJ whole genome shotgun (WGS) entry which is preliminary data.</text>
</comment>
<dbReference type="AlphaFoldDB" id="A0ABD3QTB1"/>
<keyword evidence="4" id="KW-1185">Reference proteome</keyword>
<name>A0ABD3QTB1_9STRA</name>
<evidence type="ECO:0000313" key="3">
    <source>
        <dbReference type="EMBL" id="KAL3803589.1"/>
    </source>
</evidence>
<organism evidence="3 4">
    <name type="scientific">Stephanodiscus triporus</name>
    <dbReference type="NCBI Taxonomy" id="2934178"/>
    <lineage>
        <taxon>Eukaryota</taxon>
        <taxon>Sar</taxon>
        <taxon>Stramenopiles</taxon>
        <taxon>Ochrophyta</taxon>
        <taxon>Bacillariophyta</taxon>
        <taxon>Coscinodiscophyceae</taxon>
        <taxon>Thalassiosirophycidae</taxon>
        <taxon>Stephanodiscales</taxon>
        <taxon>Stephanodiscaceae</taxon>
        <taxon>Stephanodiscus</taxon>
    </lineage>
</organism>
<evidence type="ECO:0000313" key="4">
    <source>
        <dbReference type="Proteomes" id="UP001530315"/>
    </source>
</evidence>
<feature type="compositionally biased region" description="Basic residues" evidence="1">
    <location>
        <begin position="8"/>
        <end position="28"/>
    </location>
</feature>
<evidence type="ECO:0000256" key="2">
    <source>
        <dbReference type="SAM" id="Phobius"/>
    </source>
</evidence>
<keyword evidence="2" id="KW-0812">Transmembrane</keyword>
<keyword evidence="2" id="KW-1133">Transmembrane helix</keyword>
<gene>
    <name evidence="3" type="ORF">ACHAW5_003370</name>
</gene>
<feature type="region of interest" description="Disordered" evidence="1">
    <location>
        <begin position="1"/>
        <end position="31"/>
    </location>
</feature>
<proteinExistence type="predicted"/>
<evidence type="ECO:0000256" key="1">
    <source>
        <dbReference type="SAM" id="MobiDB-lite"/>
    </source>
</evidence>